<comment type="caution">
    <text evidence="2">The sequence shown here is derived from an EMBL/GenBank/DDBJ whole genome shotgun (WGS) entry which is preliminary data.</text>
</comment>
<sequence length="392" mass="43425">MQRAKRKICVVTGSRAEYGLLYWLMKEIQDDSALELQIIVTGMHLSPEFGLTWKQVEQDGFIIHRKVEMLLSSDTPVGISKSIGLGVIGFADALECLRPDLLVVLGDRFEIFAACQAAMTHRIPIAHIHGGEITEGAVDDAIRHAITKMSHLHFTATESYRRRVIQLGEQPQRVFNVGAPGLDNIFRLQLLDKSQLEEAIGFKLGKRNLLVTFHPVTLENATAASQFGNLLKALDCFDDSHIIFTLPNADTDGRVIIDMIEQYRQRFPERIASFVSLGSLRYLSALKYMDAVVGNSSSGLIEAPAFKIGTINIGDRQKGRLCAASVIHCEPEVDAIVPAFNRLFSEKFQESLKTVENPYGNSGASAEIKELLKSQSMDGLLKKSFYDLGNGE</sequence>
<dbReference type="Gene3D" id="3.40.50.2000">
    <property type="entry name" value="Glycogen Phosphorylase B"/>
    <property type="match status" value="2"/>
</dbReference>
<dbReference type="RefSeq" id="WP_181050042.1">
    <property type="nucleotide sequence ID" value="NZ_PTIZ01000002.1"/>
</dbReference>
<accession>A0A2S6HI62</accession>
<dbReference type="AlphaFoldDB" id="A0A2S6HI62"/>
<dbReference type="InterPro" id="IPR003331">
    <property type="entry name" value="UDP_GlcNAc_Epimerase_2_dom"/>
</dbReference>
<evidence type="ECO:0000313" key="3">
    <source>
        <dbReference type="Proteomes" id="UP000240010"/>
    </source>
</evidence>
<reference evidence="2 3" key="1">
    <citation type="submission" date="2018-02" db="EMBL/GenBank/DDBJ databases">
        <title>Subsurface microbial communities from deep shales in Ohio and West Virginia, USA.</title>
        <authorList>
            <person name="Wrighton K."/>
        </authorList>
    </citation>
    <scope>NUCLEOTIDE SEQUENCE [LARGE SCALE GENOMIC DNA]</scope>
    <source>
        <strain evidence="2 3">OWC-DMM</strain>
    </source>
</reference>
<dbReference type="InterPro" id="IPR020004">
    <property type="entry name" value="UDP-GlcNAc_Epase"/>
</dbReference>
<dbReference type="PANTHER" id="PTHR43174:SF3">
    <property type="entry name" value="UDP-N-ACETYLGLUCOSAMINE 2-EPIMERASE"/>
    <property type="match status" value="1"/>
</dbReference>
<evidence type="ECO:0000259" key="1">
    <source>
        <dbReference type="Pfam" id="PF02350"/>
    </source>
</evidence>
<proteinExistence type="predicted"/>
<dbReference type="GO" id="GO:0006047">
    <property type="term" value="P:UDP-N-acetylglucosamine metabolic process"/>
    <property type="evidence" value="ECO:0007669"/>
    <property type="project" value="InterPro"/>
</dbReference>
<dbReference type="PANTHER" id="PTHR43174">
    <property type="entry name" value="UDP-N-ACETYLGLUCOSAMINE 2-EPIMERASE"/>
    <property type="match status" value="1"/>
</dbReference>
<name>A0A2S6HI62_9GAMM</name>
<organism evidence="2 3">
    <name type="scientific">Methylobacter tundripaludum</name>
    <dbReference type="NCBI Taxonomy" id="173365"/>
    <lineage>
        <taxon>Bacteria</taxon>
        <taxon>Pseudomonadati</taxon>
        <taxon>Pseudomonadota</taxon>
        <taxon>Gammaproteobacteria</taxon>
        <taxon>Methylococcales</taxon>
        <taxon>Methylococcaceae</taxon>
        <taxon>Methylobacter</taxon>
    </lineage>
</organism>
<evidence type="ECO:0000313" key="2">
    <source>
        <dbReference type="EMBL" id="PPK77147.1"/>
    </source>
</evidence>
<protein>
    <submittedName>
        <fullName evidence="2">GDP/UDP-N,N'-diacetylbacillosamine 2-epimerase (Hydrolysing)</fullName>
    </submittedName>
</protein>
<dbReference type="Proteomes" id="UP000240010">
    <property type="component" value="Unassembled WGS sequence"/>
</dbReference>
<dbReference type="SUPFAM" id="SSF53756">
    <property type="entry name" value="UDP-Glycosyltransferase/glycogen phosphorylase"/>
    <property type="match status" value="1"/>
</dbReference>
<gene>
    <name evidence="2" type="ORF">B0F87_102254</name>
</gene>
<dbReference type="EMBL" id="PTIZ01000002">
    <property type="protein sequence ID" value="PPK77147.1"/>
    <property type="molecule type" value="Genomic_DNA"/>
</dbReference>
<dbReference type="Pfam" id="PF02350">
    <property type="entry name" value="Epimerase_2"/>
    <property type="match status" value="1"/>
</dbReference>
<dbReference type="CDD" id="cd03786">
    <property type="entry name" value="GTB_UDP-GlcNAc_2-Epimerase"/>
    <property type="match status" value="1"/>
</dbReference>
<dbReference type="NCBIfam" id="TIGR03568">
    <property type="entry name" value="NeuC_NnaA"/>
    <property type="match status" value="1"/>
</dbReference>
<dbReference type="InterPro" id="IPR029767">
    <property type="entry name" value="WecB-like"/>
</dbReference>
<dbReference type="GO" id="GO:0004553">
    <property type="term" value="F:hydrolase activity, hydrolyzing O-glycosyl compounds"/>
    <property type="evidence" value="ECO:0007669"/>
    <property type="project" value="InterPro"/>
</dbReference>
<feature type="domain" description="UDP-N-acetylglucosamine 2-epimerase" evidence="1">
    <location>
        <begin position="26"/>
        <end position="373"/>
    </location>
</feature>